<accession>A0A239HVJ3</accession>
<evidence type="ECO:0000256" key="1">
    <source>
        <dbReference type="SAM" id="Phobius"/>
    </source>
</evidence>
<keyword evidence="1" id="KW-0812">Transmembrane</keyword>
<keyword evidence="1" id="KW-1133">Transmembrane helix</keyword>
<protein>
    <recommendedName>
        <fullName evidence="2">DUF7144 domain-containing protein</fullName>
    </recommendedName>
</protein>
<dbReference type="AlphaFoldDB" id="A0A239HVJ3"/>
<feature type="transmembrane region" description="Helical" evidence="1">
    <location>
        <begin position="98"/>
        <end position="114"/>
    </location>
</feature>
<keyword evidence="4" id="KW-1185">Reference proteome</keyword>
<feature type="transmembrane region" description="Helical" evidence="1">
    <location>
        <begin position="21"/>
        <end position="50"/>
    </location>
</feature>
<sequence length="149" mass="15874">MSNSYASERPTGADAPAPAATSWVSVVVFAGVLLLTLGGFQVTEGAVALYREEFFMVTRTGLVLELDYATWGWTHLLLGLAAVAAGAGVLLGRLWARILGVLITFLGALLHFVFLAASPLWCTILICMDILIIYALCAHGRDVRPTHAG</sequence>
<dbReference type="Pfam" id="PF23636">
    <property type="entry name" value="DUF7144"/>
    <property type="match status" value="1"/>
</dbReference>
<name>A0A239HVJ3_9ACTN</name>
<dbReference type="Proteomes" id="UP000198415">
    <property type="component" value="Unassembled WGS sequence"/>
</dbReference>
<keyword evidence="1" id="KW-0472">Membrane</keyword>
<dbReference type="EMBL" id="FZNR01000026">
    <property type="protein sequence ID" value="SNS85282.1"/>
    <property type="molecule type" value="Genomic_DNA"/>
</dbReference>
<reference evidence="3 4" key="1">
    <citation type="submission" date="2017-06" db="EMBL/GenBank/DDBJ databases">
        <authorList>
            <person name="Kim H.J."/>
            <person name="Triplett B.A."/>
        </authorList>
    </citation>
    <scope>NUCLEOTIDE SEQUENCE [LARGE SCALE GENOMIC DNA]</scope>
    <source>
        <strain evidence="3 4">DSM 43151</strain>
    </source>
</reference>
<evidence type="ECO:0000259" key="2">
    <source>
        <dbReference type="Pfam" id="PF23636"/>
    </source>
</evidence>
<dbReference type="OrthoDB" id="4482242at2"/>
<organism evidence="3 4">
    <name type="scientific">Actinoplanes regularis</name>
    <dbReference type="NCBI Taxonomy" id="52697"/>
    <lineage>
        <taxon>Bacteria</taxon>
        <taxon>Bacillati</taxon>
        <taxon>Actinomycetota</taxon>
        <taxon>Actinomycetes</taxon>
        <taxon>Micromonosporales</taxon>
        <taxon>Micromonosporaceae</taxon>
        <taxon>Actinoplanes</taxon>
    </lineage>
</organism>
<feature type="transmembrane region" description="Helical" evidence="1">
    <location>
        <begin position="70"/>
        <end position="91"/>
    </location>
</feature>
<dbReference type="RefSeq" id="WP_089298299.1">
    <property type="nucleotide sequence ID" value="NZ_BOMU01000106.1"/>
</dbReference>
<evidence type="ECO:0000313" key="4">
    <source>
        <dbReference type="Proteomes" id="UP000198415"/>
    </source>
</evidence>
<feature type="domain" description="DUF7144" evidence="2">
    <location>
        <begin position="27"/>
        <end position="141"/>
    </location>
</feature>
<evidence type="ECO:0000313" key="3">
    <source>
        <dbReference type="EMBL" id="SNS85282.1"/>
    </source>
</evidence>
<gene>
    <name evidence="3" type="ORF">SAMN06264365_12647</name>
</gene>
<dbReference type="InterPro" id="IPR055568">
    <property type="entry name" value="DUF7144"/>
</dbReference>
<feature type="transmembrane region" description="Helical" evidence="1">
    <location>
        <begin position="120"/>
        <end position="137"/>
    </location>
</feature>
<proteinExistence type="predicted"/>